<dbReference type="OrthoDB" id="7783260at2759"/>
<evidence type="ECO:0000313" key="2">
    <source>
        <dbReference type="EMBL" id="CAG9806471.1"/>
    </source>
</evidence>
<organism evidence="2 3">
    <name type="scientific">Chironomus riparius</name>
    <dbReference type="NCBI Taxonomy" id="315576"/>
    <lineage>
        <taxon>Eukaryota</taxon>
        <taxon>Metazoa</taxon>
        <taxon>Ecdysozoa</taxon>
        <taxon>Arthropoda</taxon>
        <taxon>Hexapoda</taxon>
        <taxon>Insecta</taxon>
        <taxon>Pterygota</taxon>
        <taxon>Neoptera</taxon>
        <taxon>Endopterygota</taxon>
        <taxon>Diptera</taxon>
        <taxon>Nematocera</taxon>
        <taxon>Chironomoidea</taxon>
        <taxon>Chironomidae</taxon>
        <taxon>Chironominae</taxon>
        <taxon>Chironomus</taxon>
    </lineage>
</organism>
<evidence type="ECO:0000256" key="1">
    <source>
        <dbReference type="SAM" id="SignalP"/>
    </source>
</evidence>
<evidence type="ECO:0000313" key="3">
    <source>
        <dbReference type="Proteomes" id="UP001153620"/>
    </source>
</evidence>
<name>A0A9N9WRS2_9DIPT</name>
<protein>
    <submittedName>
        <fullName evidence="2">Uncharacterized protein</fullName>
    </submittedName>
</protein>
<dbReference type="InterPro" id="IPR045860">
    <property type="entry name" value="Snake_toxin-like_sf"/>
</dbReference>
<dbReference type="Proteomes" id="UP001153620">
    <property type="component" value="Chromosome 3"/>
</dbReference>
<reference evidence="2" key="1">
    <citation type="submission" date="2022-01" db="EMBL/GenBank/DDBJ databases">
        <authorList>
            <person name="King R."/>
        </authorList>
    </citation>
    <scope>NUCLEOTIDE SEQUENCE</scope>
</reference>
<dbReference type="SUPFAM" id="SSF57302">
    <property type="entry name" value="Snake toxin-like"/>
    <property type="match status" value="1"/>
</dbReference>
<reference evidence="2" key="2">
    <citation type="submission" date="2022-10" db="EMBL/GenBank/DDBJ databases">
        <authorList>
            <consortium name="ENA_rothamsted_submissions"/>
            <consortium name="culmorum"/>
            <person name="King R."/>
        </authorList>
    </citation>
    <scope>NUCLEOTIDE SEQUENCE</scope>
</reference>
<keyword evidence="3" id="KW-1185">Reference proteome</keyword>
<dbReference type="AlphaFoldDB" id="A0A9N9WRS2"/>
<dbReference type="EMBL" id="OU895879">
    <property type="protein sequence ID" value="CAG9806471.1"/>
    <property type="molecule type" value="Genomic_DNA"/>
</dbReference>
<accession>A0A9N9WRS2</accession>
<feature type="signal peptide" evidence="1">
    <location>
        <begin position="1"/>
        <end position="24"/>
    </location>
</feature>
<gene>
    <name evidence="2" type="ORF">CHIRRI_LOCUS9327</name>
</gene>
<proteinExistence type="predicted"/>
<keyword evidence="1" id="KW-0732">Signal</keyword>
<sequence>MATYSSLMLFLVLILVFTIASTNGLQCYQCGQFNDGVGSITPCLNYTETTAHLHLKECPGKGDKFCVKYVTGLSTVRDCVAHCVEKDVWDTSTYCCTMDGCNDSTIATISRFLLISSILISIIYQL</sequence>
<feature type="chain" id="PRO_5040234358" evidence="1">
    <location>
        <begin position="25"/>
        <end position="126"/>
    </location>
</feature>